<protein>
    <submittedName>
        <fullName evidence="1">Uncharacterized protein</fullName>
    </submittedName>
</protein>
<reference evidence="1 2" key="1">
    <citation type="journal article" date="2018" name="PLoS Genet.">
        <title>Population sequencing reveals clonal diversity and ancestral inbreeding in the grapevine cultivar Chardonnay.</title>
        <authorList>
            <person name="Roach M.J."/>
            <person name="Johnson D.L."/>
            <person name="Bohlmann J."/>
            <person name="van Vuuren H.J."/>
            <person name="Jones S.J."/>
            <person name="Pretorius I.S."/>
            <person name="Schmidt S.A."/>
            <person name="Borneman A.R."/>
        </authorList>
    </citation>
    <scope>NUCLEOTIDE SEQUENCE [LARGE SCALE GENOMIC DNA]</scope>
    <source>
        <strain evidence="2">cv. Chardonnay</strain>
        <tissue evidence="1">Leaf</tissue>
    </source>
</reference>
<dbReference type="Proteomes" id="UP000288805">
    <property type="component" value="Unassembled WGS sequence"/>
</dbReference>
<accession>A0A438E0C1</accession>
<organism evidence="1 2">
    <name type="scientific">Vitis vinifera</name>
    <name type="common">Grape</name>
    <dbReference type="NCBI Taxonomy" id="29760"/>
    <lineage>
        <taxon>Eukaryota</taxon>
        <taxon>Viridiplantae</taxon>
        <taxon>Streptophyta</taxon>
        <taxon>Embryophyta</taxon>
        <taxon>Tracheophyta</taxon>
        <taxon>Spermatophyta</taxon>
        <taxon>Magnoliopsida</taxon>
        <taxon>eudicotyledons</taxon>
        <taxon>Gunneridae</taxon>
        <taxon>Pentapetalae</taxon>
        <taxon>rosids</taxon>
        <taxon>Vitales</taxon>
        <taxon>Vitaceae</taxon>
        <taxon>Viteae</taxon>
        <taxon>Vitis</taxon>
    </lineage>
</organism>
<evidence type="ECO:0000313" key="2">
    <source>
        <dbReference type="Proteomes" id="UP000288805"/>
    </source>
</evidence>
<dbReference type="AlphaFoldDB" id="A0A438E0C1"/>
<dbReference type="EMBL" id="QGNW01001450">
    <property type="protein sequence ID" value="RVW40882.1"/>
    <property type="molecule type" value="Genomic_DNA"/>
</dbReference>
<proteinExistence type="predicted"/>
<comment type="caution">
    <text evidence="1">The sequence shown here is derived from an EMBL/GenBank/DDBJ whole genome shotgun (WGS) entry which is preliminary data.</text>
</comment>
<gene>
    <name evidence="1" type="ORF">CK203_094309</name>
</gene>
<sequence length="85" mass="9596">MGIMLYGCVIEENVGREVTYGSPCLMFSIWLQAFVNDSSSYGRLNQITKIKPKREITEESLGLKPLCSEVCLFTCLIADELDWVV</sequence>
<name>A0A438E0C1_VITVI</name>
<evidence type="ECO:0000313" key="1">
    <source>
        <dbReference type="EMBL" id="RVW40882.1"/>
    </source>
</evidence>